<dbReference type="Pfam" id="PF11827">
    <property type="entry name" value="DUF3347"/>
    <property type="match status" value="1"/>
</dbReference>
<dbReference type="EMBL" id="JBHUIM010000002">
    <property type="protein sequence ID" value="MFD2247747.1"/>
    <property type="molecule type" value="Genomic_DNA"/>
</dbReference>
<sequence>MKNIMKKTFVAAALAAFVLTSCGENKQETTTAETENMEHHEGMAHGDAMPAEGKVVVETPDYTSVAGPVKDQITAIVDSYLKLKDNLVASDAAKAQADAKAIVAAAEKVDVSGLQGEQKTFAEERLGEVKQAASKIAESTDLAAQRSHLELLSEATFALTKGFGAAGQTLYYQHCPMANDDKGGYWLSSNEEIRNPYFGDAMLKCGSNEEVYKK</sequence>
<evidence type="ECO:0000313" key="4">
    <source>
        <dbReference type="Proteomes" id="UP001597374"/>
    </source>
</evidence>
<dbReference type="PROSITE" id="PS51257">
    <property type="entry name" value="PROKAR_LIPOPROTEIN"/>
    <property type="match status" value="1"/>
</dbReference>
<proteinExistence type="predicted"/>
<dbReference type="Proteomes" id="UP001597374">
    <property type="component" value="Unassembled WGS sequence"/>
</dbReference>
<gene>
    <name evidence="3" type="ORF">ACFSKP_15890</name>
</gene>
<evidence type="ECO:0000256" key="1">
    <source>
        <dbReference type="SAM" id="SignalP"/>
    </source>
</evidence>
<comment type="caution">
    <text evidence="3">The sequence shown here is derived from an EMBL/GenBank/DDBJ whole genome shotgun (WGS) entry which is preliminary data.</text>
</comment>
<keyword evidence="4" id="KW-1185">Reference proteome</keyword>
<feature type="signal peptide" evidence="1">
    <location>
        <begin position="1"/>
        <end position="26"/>
    </location>
</feature>
<name>A0ABW5D1K2_9BACT</name>
<evidence type="ECO:0000313" key="3">
    <source>
        <dbReference type="EMBL" id="MFD2247747.1"/>
    </source>
</evidence>
<protein>
    <submittedName>
        <fullName evidence="3">DUF3347 domain-containing protein</fullName>
    </submittedName>
</protein>
<keyword evidence="1" id="KW-0732">Signal</keyword>
<dbReference type="InterPro" id="IPR021782">
    <property type="entry name" value="DUF3347"/>
</dbReference>
<accession>A0ABW5D1K2</accession>
<organism evidence="3 4">
    <name type="scientific">Pontibacter ruber</name>
    <dbReference type="NCBI Taxonomy" id="1343895"/>
    <lineage>
        <taxon>Bacteria</taxon>
        <taxon>Pseudomonadati</taxon>
        <taxon>Bacteroidota</taxon>
        <taxon>Cytophagia</taxon>
        <taxon>Cytophagales</taxon>
        <taxon>Hymenobacteraceae</taxon>
        <taxon>Pontibacter</taxon>
    </lineage>
</organism>
<feature type="domain" description="DUF3347" evidence="2">
    <location>
        <begin position="76"/>
        <end position="165"/>
    </location>
</feature>
<dbReference type="RefSeq" id="WP_250430858.1">
    <property type="nucleotide sequence ID" value="NZ_JALPRR010000003.1"/>
</dbReference>
<feature type="chain" id="PRO_5045183013" evidence="1">
    <location>
        <begin position="27"/>
        <end position="214"/>
    </location>
</feature>
<evidence type="ECO:0000259" key="2">
    <source>
        <dbReference type="Pfam" id="PF11827"/>
    </source>
</evidence>
<reference evidence="4" key="1">
    <citation type="journal article" date="2019" name="Int. J. Syst. Evol. Microbiol.">
        <title>The Global Catalogue of Microorganisms (GCM) 10K type strain sequencing project: providing services to taxonomists for standard genome sequencing and annotation.</title>
        <authorList>
            <consortium name="The Broad Institute Genomics Platform"/>
            <consortium name="The Broad Institute Genome Sequencing Center for Infectious Disease"/>
            <person name="Wu L."/>
            <person name="Ma J."/>
        </authorList>
    </citation>
    <scope>NUCLEOTIDE SEQUENCE [LARGE SCALE GENOMIC DNA]</scope>
    <source>
        <strain evidence="4">CGMCC 4.1782</strain>
    </source>
</reference>